<comment type="caution">
    <text evidence="1">The sequence shown here is derived from an EMBL/GenBank/DDBJ whole genome shotgun (WGS) entry which is preliminary data.</text>
</comment>
<dbReference type="Proteomes" id="UP000325081">
    <property type="component" value="Unassembled WGS sequence"/>
</dbReference>
<keyword evidence="2" id="KW-1185">Reference proteome</keyword>
<protein>
    <submittedName>
        <fullName evidence="1">Inositol requiring 1-1</fullName>
    </submittedName>
</protein>
<reference evidence="2" key="1">
    <citation type="journal article" date="2019" name="Curr. Biol.">
        <title>Genome Sequence of Striga asiatica Provides Insight into the Evolution of Plant Parasitism.</title>
        <authorList>
            <person name="Yoshida S."/>
            <person name="Kim S."/>
            <person name="Wafula E.K."/>
            <person name="Tanskanen J."/>
            <person name="Kim Y.M."/>
            <person name="Honaas L."/>
            <person name="Yang Z."/>
            <person name="Spallek T."/>
            <person name="Conn C.E."/>
            <person name="Ichihashi Y."/>
            <person name="Cheong K."/>
            <person name="Cui S."/>
            <person name="Der J.P."/>
            <person name="Gundlach H."/>
            <person name="Jiao Y."/>
            <person name="Hori C."/>
            <person name="Ishida J.K."/>
            <person name="Kasahara H."/>
            <person name="Kiba T."/>
            <person name="Kim M.S."/>
            <person name="Koo N."/>
            <person name="Laohavisit A."/>
            <person name="Lee Y.H."/>
            <person name="Lumba S."/>
            <person name="McCourt P."/>
            <person name="Mortimer J.C."/>
            <person name="Mutuku J.M."/>
            <person name="Nomura T."/>
            <person name="Sasaki-Sekimoto Y."/>
            <person name="Seto Y."/>
            <person name="Wang Y."/>
            <person name="Wakatake T."/>
            <person name="Sakakibara H."/>
            <person name="Demura T."/>
            <person name="Yamaguchi S."/>
            <person name="Yoneyama K."/>
            <person name="Manabe R.I."/>
            <person name="Nelson D.C."/>
            <person name="Schulman A.H."/>
            <person name="Timko M.P."/>
            <person name="dePamphilis C.W."/>
            <person name="Choi D."/>
            <person name="Shirasu K."/>
        </authorList>
    </citation>
    <scope>NUCLEOTIDE SEQUENCE [LARGE SCALE GENOMIC DNA]</scope>
    <source>
        <strain evidence="2">cv. UVA1</strain>
    </source>
</reference>
<name>A0A5A7QSK2_STRAF</name>
<proteinExistence type="predicted"/>
<evidence type="ECO:0000313" key="1">
    <source>
        <dbReference type="EMBL" id="GER47902.1"/>
    </source>
</evidence>
<evidence type="ECO:0000313" key="2">
    <source>
        <dbReference type="Proteomes" id="UP000325081"/>
    </source>
</evidence>
<organism evidence="1 2">
    <name type="scientific">Striga asiatica</name>
    <name type="common">Asiatic witchweed</name>
    <name type="synonym">Buchnera asiatica</name>
    <dbReference type="NCBI Taxonomy" id="4170"/>
    <lineage>
        <taxon>Eukaryota</taxon>
        <taxon>Viridiplantae</taxon>
        <taxon>Streptophyta</taxon>
        <taxon>Embryophyta</taxon>
        <taxon>Tracheophyta</taxon>
        <taxon>Spermatophyta</taxon>
        <taxon>Magnoliopsida</taxon>
        <taxon>eudicotyledons</taxon>
        <taxon>Gunneridae</taxon>
        <taxon>Pentapetalae</taxon>
        <taxon>asterids</taxon>
        <taxon>lamiids</taxon>
        <taxon>Lamiales</taxon>
        <taxon>Orobanchaceae</taxon>
        <taxon>Buchnereae</taxon>
        <taxon>Striga</taxon>
    </lineage>
</organism>
<accession>A0A5A7QSK2</accession>
<dbReference type="AlphaFoldDB" id="A0A5A7QSK2"/>
<gene>
    <name evidence="1" type="ORF">STAS_25038</name>
</gene>
<sequence>MVLLIAIDAYAAKPTCSSRSIQCEDRNLWIPKRRRGLRIFWRQRLMLAAHNNTPISRLSTMESTWHTHTWEEKLKRYYGLDFFLNCVKDGQSSPFTLIDLFATVVMVGQAANKDAFLESFLLGFRLVFDCENLKLG</sequence>
<dbReference type="EMBL" id="BKCP01008070">
    <property type="protein sequence ID" value="GER47902.1"/>
    <property type="molecule type" value="Genomic_DNA"/>
</dbReference>